<feature type="domain" description="Spondin-like TSP1" evidence="4">
    <location>
        <begin position="17"/>
        <end position="66"/>
    </location>
</feature>
<gene>
    <name evidence="5" type="ORF">BBRV_LOCUS55802</name>
</gene>
<dbReference type="EMBL" id="CADCXW020000018">
    <property type="protein sequence ID" value="CAD1552823.1"/>
    <property type="molecule type" value="Genomic_DNA"/>
</dbReference>
<dbReference type="InterPro" id="IPR000884">
    <property type="entry name" value="TSP1_rpt"/>
</dbReference>
<keyword evidence="2" id="KW-1015">Disulfide bond</keyword>
<dbReference type="PANTHER" id="PTHR20920">
    <property type="entry name" value="RPE-SPONDIN"/>
    <property type="match status" value="1"/>
</dbReference>
<evidence type="ECO:0000259" key="4">
    <source>
        <dbReference type="Pfam" id="PF19028"/>
    </source>
</evidence>
<evidence type="ECO:0000313" key="5">
    <source>
        <dbReference type="EMBL" id="CAD1552823.1"/>
    </source>
</evidence>
<dbReference type="InterPro" id="IPR036383">
    <property type="entry name" value="TSP1_rpt_sf"/>
</dbReference>
<dbReference type="AlphaFoldDB" id="A0A6V7JMV2"/>
<keyword evidence="1" id="KW-0732">Signal</keyword>
<accession>A0A6V7JMV2</accession>
<sequence>MLYLLFDKCFPYSVADCAVSEWGSWSPCDNQCGVGTQTRTRVIVKPEQNGGKHCPQLEQSRTCRGYAGCHQHDESPSHKGLFHCTDIERDEKTKKKGNVEIKTG</sequence>
<reference evidence="5" key="1">
    <citation type="submission" date="2020-07" db="EMBL/GenBank/DDBJ databases">
        <authorList>
            <person name="Ferguson B K."/>
        </authorList>
    </citation>
    <scope>NUCLEOTIDE SEQUENCE</scope>
    <source>
        <strain evidence="5">L06</strain>
    </source>
</reference>
<dbReference type="PROSITE" id="PS50092">
    <property type="entry name" value="TSP1"/>
    <property type="match status" value="1"/>
</dbReference>
<protein>
    <recommendedName>
        <fullName evidence="4">Spondin-like TSP1 domain-containing protein</fullName>
    </recommendedName>
</protein>
<keyword evidence="3" id="KW-0325">Glycoprotein</keyword>
<dbReference type="PANTHER" id="PTHR20920:SF5">
    <property type="entry name" value="SMB DOMAIN-CONTAINING PROTEIN"/>
    <property type="match status" value="1"/>
</dbReference>
<organism evidence="5">
    <name type="scientific">Bracon brevicornis</name>
    <dbReference type="NCBI Taxonomy" id="1563983"/>
    <lineage>
        <taxon>Eukaryota</taxon>
        <taxon>Metazoa</taxon>
        <taxon>Ecdysozoa</taxon>
        <taxon>Arthropoda</taxon>
        <taxon>Hexapoda</taxon>
        <taxon>Insecta</taxon>
        <taxon>Pterygota</taxon>
        <taxon>Neoptera</taxon>
        <taxon>Endopterygota</taxon>
        <taxon>Hymenoptera</taxon>
        <taxon>Apocrita</taxon>
        <taxon>Ichneumonoidea</taxon>
        <taxon>Braconidae</taxon>
        <taxon>Braconinae</taxon>
        <taxon>Bracon</taxon>
    </lineage>
</organism>
<evidence type="ECO:0000256" key="1">
    <source>
        <dbReference type="ARBA" id="ARBA00022729"/>
    </source>
</evidence>
<proteinExistence type="predicted"/>
<dbReference type="SUPFAM" id="SSF82895">
    <property type="entry name" value="TSP-1 type 1 repeat"/>
    <property type="match status" value="1"/>
</dbReference>
<dbReference type="InterPro" id="IPR039942">
    <property type="entry name" value="SBSPO"/>
</dbReference>
<evidence type="ECO:0000256" key="3">
    <source>
        <dbReference type="ARBA" id="ARBA00023180"/>
    </source>
</evidence>
<dbReference type="Pfam" id="PF19028">
    <property type="entry name" value="TSP1_spondin"/>
    <property type="match status" value="1"/>
</dbReference>
<name>A0A6V7JMV2_9HYME</name>
<dbReference type="SMART" id="SM00209">
    <property type="entry name" value="TSP1"/>
    <property type="match status" value="1"/>
</dbReference>
<dbReference type="FunFam" id="2.20.100.10:FF:000120">
    <property type="entry name" value="Thrombospondin, type I, domain-containing 7Ab"/>
    <property type="match status" value="1"/>
</dbReference>
<dbReference type="InterPro" id="IPR044004">
    <property type="entry name" value="TSP1_spondin_dom"/>
</dbReference>
<dbReference type="Gene3D" id="2.20.100.10">
    <property type="entry name" value="Thrombospondin type-1 (TSP1) repeat"/>
    <property type="match status" value="1"/>
</dbReference>
<evidence type="ECO:0000256" key="2">
    <source>
        <dbReference type="ARBA" id="ARBA00023157"/>
    </source>
</evidence>